<organism evidence="1 2">
    <name type="scientific">Kribbella steppae</name>
    <dbReference type="NCBI Taxonomy" id="2512223"/>
    <lineage>
        <taxon>Bacteria</taxon>
        <taxon>Bacillati</taxon>
        <taxon>Actinomycetota</taxon>
        <taxon>Actinomycetes</taxon>
        <taxon>Propionibacteriales</taxon>
        <taxon>Kribbellaceae</taxon>
        <taxon>Kribbella</taxon>
    </lineage>
</organism>
<comment type="caution">
    <text evidence="1">The sequence shown here is derived from an EMBL/GenBank/DDBJ whole genome shotgun (WGS) entry which is preliminary data.</text>
</comment>
<protein>
    <submittedName>
        <fullName evidence="1">Uncharacterized protein</fullName>
    </submittedName>
</protein>
<sequence length="92" mass="10317">MTETTPRLLRRIRVDFPDPGSAEEIARLVADAHESERVQAAIVLWGRGNLARIRDARALATQDWRDLLVRADLADADWHDKLDAQLGQSEGS</sequence>
<dbReference type="EMBL" id="SLWN01000019">
    <property type="protein sequence ID" value="TCO16852.1"/>
    <property type="molecule type" value="Genomic_DNA"/>
</dbReference>
<evidence type="ECO:0000313" key="1">
    <source>
        <dbReference type="EMBL" id="TCO16852.1"/>
    </source>
</evidence>
<name>A0A4R2GZ07_9ACTN</name>
<dbReference type="RefSeq" id="WP_132215009.1">
    <property type="nucleotide sequence ID" value="NZ_SLWN01000019.1"/>
</dbReference>
<dbReference type="OrthoDB" id="3698546at2"/>
<proteinExistence type="predicted"/>
<accession>A0A4R2GZ07</accession>
<reference evidence="1 2" key="1">
    <citation type="journal article" date="2015" name="Stand. Genomic Sci.">
        <title>Genomic Encyclopedia of Bacterial and Archaeal Type Strains, Phase III: the genomes of soil and plant-associated and newly described type strains.</title>
        <authorList>
            <person name="Whitman W.B."/>
            <person name="Woyke T."/>
            <person name="Klenk H.P."/>
            <person name="Zhou Y."/>
            <person name="Lilburn T.G."/>
            <person name="Beck B.J."/>
            <person name="De Vos P."/>
            <person name="Vandamme P."/>
            <person name="Eisen J.A."/>
            <person name="Garrity G."/>
            <person name="Hugenholtz P."/>
            <person name="Kyrpides N.C."/>
        </authorList>
    </citation>
    <scope>NUCLEOTIDE SEQUENCE [LARGE SCALE GENOMIC DNA]</scope>
    <source>
        <strain evidence="1 2">VKM Ac-2572</strain>
    </source>
</reference>
<evidence type="ECO:0000313" key="2">
    <source>
        <dbReference type="Proteomes" id="UP000294508"/>
    </source>
</evidence>
<gene>
    <name evidence="1" type="ORF">EV652_11941</name>
</gene>
<dbReference type="AlphaFoldDB" id="A0A4R2GZ07"/>
<dbReference type="Proteomes" id="UP000294508">
    <property type="component" value="Unassembled WGS sequence"/>
</dbReference>
<keyword evidence="2" id="KW-1185">Reference proteome</keyword>